<evidence type="ECO:0000256" key="1">
    <source>
        <dbReference type="ARBA" id="ARBA00023004"/>
    </source>
</evidence>
<evidence type="ECO:0000259" key="2">
    <source>
        <dbReference type="SMART" id="SM00899"/>
    </source>
</evidence>
<dbReference type="InterPro" id="IPR008988">
    <property type="entry name" value="Transcriptional_repressor_C"/>
</dbReference>
<accession>M2Q5Y0</accession>
<dbReference type="BioCyc" id="ECAT999415-HMP:GTTI-37-MONOMER"/>
<dbReference type="GO" id="GO:0046914">
    <property type="term" value="F:transition metal ion binding"/>
    <property type="evidence" value="ECO:0007669"/>
    <property type="project" value="InterPro"/>
</dbReference>
<keyword evidence="4" id="KW-1185">Reference proteome</keyword>
<dbReference type="eggNOG" id="COG1918">
    <property type="taxonomic scope" value="Bacteria"/>
</dbReference>
<sequence length="70" mass="7894">MMPLSMANIGEKVVIKRINGRDEIKIHLAELGFIPDSEVMIVNKVGKNFILQVKESRIAIDNSMANRIMI</sequence>
<comment type="caution">
    <text evidence="3">The sequence shown here is derived from an EMBL/GenBank/DDBJ whole genome shotgun (WGS) entry which is preliminary data.</text>
</comment>
<feature type="domain" description="Ferrous iron transporter FeoA-like" evidence="2">
    <location>
        <begin position="2"/>
        <end position="70"/>
    </location>
</feature>
<dbReference type="EMBL" id="AGEJ01000001">
    <property type="protein sequence ID" value="EMD17596.1"/>
    <property type="molecule type" value="Genomic_DNA"/>
</dbReference>
<protein>
    <recommendedName>
        <fullName evidence="2">Ferrous iron transporter FeoA-like domain-containing protein</fullName>
    </recommendedName>
</protein>
<dbReference type="PANTHER" id="PTHR43151">
    <property type="entry name" value="FEOA FAMILY PROTEIN"/>
    <property type="match status" value="1"/>
</dbReference>
<dbReference type="SMART" id="SM00899">
    <property type="entry name" value="FeoA"/>
    <property type="match status" value="1"/>
</dbReference>
<dbReference type="InterPro" id="IPR007167">
    <property type="entry name" value="Fe-transptr_FeoA-like"/>
</dbReference>
<evidence type="ECO:0000313" key="4">
    <source>
        <dbReference type="Proteomes" id="UP000011758"/>
    </source>
</evidence>
<proteinExistence type="predicted"/>
<dbReference type="AlphaFoldDB" id="M2Q5Y0"/>
<dbReference type="Pfam" id="PF04023">
    <property type="entry name" value="FeoA"/>
    <property type="match status" value="1"/>
</dbReference>
<dbReference type="OrthoDB" id="5984at2"/>
<dbReference type="STRING" id="999415.HMPREF9943_00028"/>
<dbReference type="SUPFAM" id="SSF50037">
    <property type="entry name" value="C-terminal domain of transcriptional repressors"/>
    <property type="match status" value="1"/>
</dbReference>
<dbReference type="InterPro" id="IPR053184">
    <property type="entry name" value="FeoA-like"/>
</dbReference>
<dbReference type="PANTHER" id="PTHR43151:SF1">
    <property type="entry name" value="SSR2333 PROTEIN"/>
    <property type="match status" value="1"/>
</dbReference>
<dbReference type="Gene3D" id="2.30.30.90">
    <property type="match status" value="1"/>
</dbReference>
<organism evidence="3 4">
    <name type="scientific">Eggerthia catenaformis OT 569 = DSM 20559</name>
    <dbReference type="NCBI Taxonomy" id="999415"/>
    <lineage>
        <taxon>Bacteria</taxon>
        <taxon>Bacillati</taxon>
        <taxon>Bacillota</taxon>
        <taxon>Erysipelotrichia</taxon>
        <taxon>Erysipelotrichales</taxon>
        <taxon>Coprobacillaceae</taxon>
        <taxon>Eggerthia</taxon>
    </lineage>
</organism>
<evidence type="ECO:0000313" key="3">
    <source>
        <dbReference type="EMBL" id="EMD17596.1"/>
    </source>
</evidence>
<name>M2Q5Y0_9FIRM</name>
<keyword evidence="1" id="KW-0408">Iron</keyword>
<dbReference type="InterPro" id="IPR038157">
    <property type="entry name" value="FeoA_core_dom"/>
</dbReference>
<reference evidence="3 4" key="1">
    <citation type="submission" date="2013-02" db="EMBL/GenBank/DDBJ databases">
        <title>The Genome Sequence of Lactobacillus catenaformis F0143.</title>
        <authorList>
            <consortium name="The Broad Institute Genome Sequencing Platform"/>
            <person name="Earl A."/>
            <person name="Ward D."/>
            <person name="Feldgarden M."/>
            <person name="Gevers D."/>
            <person name="Izard J."/>
            <person name="Blanton J.M."/>
            <person name="Mathney J."/>
            <person name="Dewhirst F.E."/>
            <person name="Young S.K."/>
            <person name="Zeng Q."/>
            <person name="Gargeya S."/>
            <person name="Fitzgerald M."/>
            <person name="Haas B."/>
            <person name="Abouelleil A."/>
            <person name="Alvarado L."/>
            <person name="Arachchi H.M."/>
            <person name="Berlin A."/>
            <person name="Chapman S.B."/>
            <person name="Gearin G."/>
            <person name="Goldberg J."/>
            <person name="Griggs A."/>
            <person name="Gujja S."/>
            <person name="Hansen M."/>
            <person name="Heiman D."/>
            <person name="Howarth C."/>
            <person name="Larimer J."/>
            <person name="Lui A."/>
            <person name="MacDonald P.J.P."/>
            <person name="McCowen C."/>
            <person name="Montmayeur A."/>
            <person name="Murphy C."/>
            <person name="Neiman D."/>
            <person name="Pearson M."/>
            <person name="Priest M."/>
            <person name="Roberts A."/>
            <person name="Saif S."/>
            <person name="Shea T."/>
            <person name="Sisk P."/>
            <person name="Stolte C."/>
            <person name="Sykes S."/>
            <person name="Wortman J."/>
            <person name="Nusbaum C."/>
            <person name="Birren B."/>
        </authorList>
    </citation>
    <scope>NUCLEOTIDE SEQUENCE [LARGE SCALE GENOMIC DNA]</scope>
    <source>
        <strain evidence="3 4">OT 569</strain>
    </source>
</reference>
<gene>
    <name evidence="3" type="ORF">HMPREF9943_00028</name>
</gene>
<dbReference type="Proteomes" id="UP000011758">
    <property type="component" value="Unassembled WGS sequence"/>
</dbReference>